<feature type="domain" description="FlgD/Vpr Ig-like" evidence="4">
    <location>
        <begin position="77"/>
        <end position="152"/>
    </location>
</feature>
<comment type="caution">
    <text evidence="6">The sequence shown here is derived from an EMBL/GenBank/DDBJ whole genome shotgun (WGS) entry which is preliminary data.</text>
</comment>
<name>A0A956M2R9_UNCEI</name>
<evidence type="ECO:0000256" key="1">
    <source>
        <dbReference type="ARBA" id="ARBA00010577"/>
    </source>
</evidence>
<comment type="function">
    <text evidence="3">Required for flagellar hook formation. May act as a scaffolding protein.</text>
</comment>
<dbReference type="InterPro" id="IPR025963">
    <property type="entry name" value="FLgD_Tudor"/>
</dbReference>
<reference evidence="6" key="2">
    <citation type="journal article" date="2021" name="Microbiome">
        <title>Successional dynamics and alternative stable states in a saline activated sludge microbial community over 9 years.</title>
        <authorList>
            <person name="Wang Y."/>
            <person name="Ye J."/>
            <person name="Ju F."/>
            <person name="Liu L."/>
            <person name="Boyd J.A."/>
            <person name="Deng Y."/>
            <person name="Parks D.H."/>
            <person name="Jiang X."/>
            <person name="Yin X."/>
            <person name="Woodcroft B.J."/>
            <person name="Tyson G.W."/>
            <person name="Hugenholtz P."/>
            <person name="Polz M.F."/>
            <person name="Zhang T."/>
        </authorList>
    </citation>
    <scope>NUCLEOTIDE SEQUENCE</scope>
    <source>
        <strain evidence="6">HKST-UBA01</strain>
    </source>
</reference>
<feature type="domain" description="FlgD Tudor-like" evidence="5">
    <location>
        <begin position="63"/>
        <end position="192"/>
    </location>
</feature>
<evidence type="ECO:0000259" key="4">
    <source>
        <dbReference type="Pfam" id="PF13860"/>
    </source>
</evidence>
<dbReference type="Pfam" id="PF13861">
    <property type="entry name" value="FLgD_tudor"/>
    <property type="match status" value="1"/>
</dbReference>
<evidence type="ECO:0000256" key="3">
    <source>
        <dbReference type="RuleBase" id="RU362076"/>
    </source>
</evidence>
<proteinExistence type="inferred from homology"/>
<dbReference type="InterPro" id="IPR005648">
    <property type="entry name" value="FlgD"/>
</dbReference>
<keyword evidence="2 3" id="KW-1005">Bacterial flagellum biogenesis</keyword>
<sequence>TGVSRDAFLQLLITQMRYQDPLSPMDNEAFLAQLAQFSSLEQMQQLNENFTNSMALAQSEANSSATGLIGRYVRASGDTVTLGAQGDVSLGYFLGADASVDVTIYDGQGAAVRHVTLPEGVSGSNEWMWDGRNDAGERLGAGAYTFTIDAYDANGESVNAASTVLGRVEGVTFQSGTAELLVGGKEIPLSSVFEVFMEDPSANP</sequence>
<organism evidence="6 7">
    <name type="scientific">Eiseniibacteriota bacterium</name>
    <dbReference type="NCBI Taxonomy" id="2212470"/>
    <lineage>
        <taxon>Bacteria</taxon>
        <taxon>Candidatus Eiseniibacteriota</taxon>
    </lineage>
</organism>
<dbReference type="Gene3D" id="2.30.30.910">
    <property type="match status" value="1"/>
</dbReference>
<gene>
    <name evidence="6" type="ORF">KC729_20915</name>
</gene>
<dbReference type="EMBL" id="JAGQHR010001018">
    <property type="protein sequence ID" value="MCA9730159.1"/>
    <property type="molecule type" value="Genomic_DNA"/>
</dbReference>
<evidence type="ECO:0000256" key="2">
    <source>
        <dbReference type="ARBA" id="ARBA00022795"/>
    </source>
</evidence>
<evidence type="ECO:0000313" key="6">
    <source>
        <dbReference type="EMBL" id="MCA9730159.1"/>
    </source>
</evidence>
<dbReference type="Gene3D" id="2.60.40.4070">
    <property type="match status" value="1"/>
</dbReference>
<reference evidence="6" key="1">
    <citation type="submission" date="2020-04" db="EMBL/GenBank/DDBJ databases">
        <authorList>
            <person name="Zhang T."/>
        </authorList>
    </citation>
    <scope>NUCLEOTIDE SEQUENCE</scope>
    <source>
        <strain evidence="6">HKST-UBA01</strain>
    </source>
</reference>
<dbReference type="AlphaFoldDB" id="A0A956M2R9"/>
<protein>
    <recommendedName>
        <fullName evidence="3">Basal-body rod modification protein FlgD</fullName>
    </recommendedName>
</protein>
<feature type="non-terminal residue" evidence="6">
    <location>
        <position position="1"/>
    </location>
</feature>
<evidence type="ECO:0000313" key="7">
    <source>
        <dbReference type="Proteomes" id="UP000697710"/>
    </source>
</evidence>
<evidence type="ECO:0000259" key="5">
    <source>
        <dbReference type="Pfam" id="PF13861"/>
    </source>
</evidence>
<dbReference type="Proteomes" id="UP000697710">
    <property type="component" value="Unassembled WGS sequence"/>
</dbReference>
<dbReference type="Pfam" id="PF13860">
    <property type="entry name" value="FlgD_ig"/>
    <property type="match status" value="1"/>
</dbReference>
<dbReference type="InterPro" id="IPR025965">
    <property type="entry name" value="FlgD/Vpr_Ig-like"/>
</dbReference>
<comment type="similarity">
    <text evidence="1 3">Belongs to the FlgD family.</text>
</comment>
<dbReference type="GO" id="GO:0044781">
    <property type="term" value="P:bacterial-type flagellum organization"/>
    <property type="evidence" value="ECO:0007669"/>
    <property type="project" value="UniProtKB-UniRule"/>
</dbReference>
<dbReference type="Pfam" id="PF03963">
    <property type="entry name" value="FlgD"/>
    <property type="match status" value="1"/>
</dbReference>
<accession>A0A956M2R9</accession>